<sequence length="96" mass="11159">MVFTSFRVFVLLLCVGLLSVQPEKVLCRRKLVHPLGQIQEQRIMLQNQPTQTATSMEVTTTKKKKKMTEHVGNRIDPNQSSKRRVRRGSDPIHNRY</sequence>
<evidence type="ECO:0000256" key="2">
    <source>
        <dbReference type="SAM" id="SignalP"/>
    </source>
</evidence>
<comment type="caution">
    <text evidence="3">The sequence shown here is derived from an EMBL/GenBank/DDBJ whole genome shotgun (WGS) entry which is preliminary data.</text>
</comment>
<feature type="chain" id="PRO_5042009687" description="CLAVATA3/ESR (CLE)-related protein 45" evidence="2">
    <location>
        <begin position="23"/>
        <end position="96"/>
    </location>
</feature>
<evidence type="ECO:0000313" key="4">
    <source>
        <dbReference type="Proteomes" id="UP001293593"/>
    </source>
</evidence>
<evidence type="ECO:0000256" key="1">
    <source>
        <dbReference type="SAM" id="MobiDB-lite"/>
    </source>
</evidence>
<dbReference type="PANTHER" id="PTHR36726">
    <property type="entry name" value="CLAVATA3/ESR (CLE)-RELATED PROTEIN 45"/>
    <property type="match status" value="1"/>
</dbReference>
<dbReference type="InterPro" id="IPR038821">
    <property type="entry name" value="CLE45-like"/>
</dbReference>
<feature type="region of interest" description="Disordered" evidence="1">
    <location>
        <begin position="46"/>
        <end position="96"/>
    </location>
</feature>
<dbReference type="AlphaFoldDB" id="A0AAE1MDB9"/>
<keyword evidence="2" id="KW-0732">Signal</keyword>
<organism evidence="3 4">
    <name type="scientific">Acacia crassicarpa</name>
    <name type="common">northern wattle</name>
    <dbReference type="NCBI Taxonomy" id="499986"/>
    <lineage>
        <taxon>Eukaryota</taxon>
        <taxon>Viridiplantae</taxon>
        <taxon>Streptophyta</taxon>
        <taxon>Embryophyta</taxon>
        <taxon>Tracheophyta</taxon>
        <taxon>Spermatophyta</taxon>
        <taxon>Magnoliopsida</taxon>
        <taxon>eudicotyledons</taxon>
        <taxon>Gunneridae</taxon>
        <taxon>Pentapetalae</taxon>
        <taxon>rosids</taxon>
        <taxon>fabids</taxon>
        <taxon>Fabales</taxon>
        <taxon>Fabaceae</taxon>
        <taxon>Caesalpinioideae</taxon>
        <taxon>mimosoid clade</taxon>
        <taxon>Acacieae</taxon>
        <taxon>Acacia</taxon>
    </lineage>
</organism>
<reference evidence="3" key="1">
    <citation type="submission" date="2023-10" db="EMBL/GenBank/DDBJ databases">
        <title>Chromosome-level genome of the transformable northern wattle, Acacia crassicarpa.</title>
        <authorList>
            <person name="Massaro I."/>
            <person name="Sinha N.R."/>
            <person name="Poethig S."/>
            <person name="Leichty A.R."/>
        </authorList>
    </citation>
    <scope>NUCLEOTIDE SEQUENCE</scope>
    <source>
        <strain evidence="3">Acra3RX</strain>
        <tissue evidence="3">Leaf</tissue>
    </source>
</reference>
<proteinExistence type="predicted"/>
<dbReference type="PANTHER" id="PTHR36726:SF4">
    <property type="entry name" value="CLAVATA3_ESR (CLE)-RELATED PROTEIN 45"/>
    <property type="match status" value="1"/>
</dbReference>
<gene>
    <name evidence="3" type="ORF">QN277_004160</name>
</gene>
<dbReference type="Proteomes" id="UP001293593">
    <property type="component" value="Unassembled WGS sequence"/>
</dbReference>
<keyword evidence="4" id="KW-1185">Reference proteome</keyword>
<protein>
    <recommendedName>
        <fullName evidence="5">CLAVATA3/ESR (CLE)-related protein 45</fullName>
    </recommendedName>
</protein>
<feature type="compositionally biased region" description="Basic and acidic residues" evidence="1">
    <location>
        <begin position="87"/>
        <end position="96"/>
    </location>
</feature>
<feature type="signal peptide" evidence="2">
    <location>
        <begin position="1"/>
        <end position="22"/>
    </location>
</feature>
<feature type="compositionally biased region" description="Polar residues" evidence="1">
    <location>
        <begin position="46"/>
        <end position="58"/>
    </location>
</feature>
<dbReference type="EMBL" id="JAWXYG010000010">
    <property type="protein sequence ID" value="KAK4261115.1"/>
    <property type="molecule type" value="Genomic_DNA"/>
</dbReference>
<name>A0AAE1MDB9_9FABA</name>
<evidence type="ECO:0008006" key="5">
    <source>
        <dbReference type="Google" id="ProtNLM"/>
    </source>
</evidence>
<evidence type="ECO:0000313" key="3">
    <source>
        <dbReference type="EMBL" id="KAK4261115.1"/>
    </source>
</evidence>
<accession>A0AAE1MDB9</accession>